<reference evidence="1" key="1">
    <citation type="journal article" date="2020" name="Stud. Mycol.">
        <title>101 Dothideomycetes genomes: a test case for predicting lifestyles and emergence of pathogens.</title>
        <authorList>
            <person name="Haridas S."/>
            <person name="Albert R."/>
            <person name="Binder M."/>
            <person name="Bloem J."/>
            <person name="Labutti K."/>
            <person name="Salamov A."/>
            <person name="Andreopoulos B."/>
            <person name="Baker S."/>
            <person name="Barry K."/>
            <person name="Bills G."/>
            <person name="Bluhm B."/>
            <person name="Cannon C."/>
            <person name="Castanera R."/>
            <person name="Culley D."/>
            <person name="Daum C."/>
            <person name="Ezra D."/>
            <person name="Gonzalez J."/>
            <person name="Henrissat B."/>
            <person name="Kuo A."/>
            <person name="Liang C."/>
            <person name="Lipzen A."/>
            <person name="Lutzoni F."/>
            <person name="Magnuson J."/>
            <person name="Mondo S."/>
            <person name="Nolan M."/>
            <person name="Ohm R."/>
            <person name="Pangilinan J."/>
            <person name="Park H.-J."/>
            <person name="Ramirez L."/>
            <person name="Alfaro M."/>
            <person name="Sun H."/>
            <person name="Tritt A."/>
            <person name="Yoshinaga Y."/>
            <person name="Zwiers L.-H."/>
            <person name="Turgeon B."/>
            <person name="Goodwin S."/>
            <person name="Spatafora J."/>
            <person name="Crous P."/>
            <person name="Grigoriev I."/>
        </authorList>
    </citation>
    <scope>NUCLEOTIDE SEQUENCE</scope>
    <source>
        <strain evidence="1">ATCC 200398</strain>
    </source>
</reference>
<evidence type="ECO:0000313" key="1">
    <source>
        <dbReference type="EMBL" id="KAF2464833.1"/>
    </source>
</evidence>
<dbReference type="EMBL" id="MU003533">
    <property type="protein sequence ID" value="KAF2464833.1"/>
    <property type="molecule type" value="Genomic_DNA"/>
</dbReference>
<gene>
    <name evidence="1" type="ORF">BDR25DRAFT_361061</name>
</gene>
<organism evidence="1 2">
    <name type="scientific">Lindgomyces ingoldianus</name>
    <dbReference type="NCBI Taxonomy" id="673940"/>
    <lineage>
        <taxon>Eukaryota</taxon>
        <taxon>Fungi</taxon>
        <taxon>Dikarya</taxon>
        <taxon>Ascomycota</taxon>
        <taxon>Pezizomycotina</taxon>
        <taxon>Dothideomycetes</taxon>
        <taxon>Pleosporomycetidae</taxon>
        <taxon>Pleosporales</taxon>
        <taxon>Lindgomycetaceae</taxon>
        <taxon>Lindgomyces</taxon>
    </lineage>
</organism>
<evidence type="ECO:0000313" key="2">
    <source>
        <dbReference type="Proteomes" id="UP000799755"/>
    </source>
</evidence>
<name>A0ACB6QCZ8_9PLEO</name>
<sequence>MILGLVVSCAMIAYASRKERLLLVSDIHSPNAQVIGNTHLPPPLVYFPRLVRESAFPSPDICFGHKCSSTRHTSSCEELFDQEHAQSRLWKRRQWMVFIPDMERWMGEIFKRGHCLLDKKRMPQGVLGLKWDFSIQFQILHEKTQKIKASLSRNLGNCDVKFFTWFHAENSLADLDILRHFERRLAGAYCELIKLFPPLGGAYKEFCFIFSLLDRSFNRTDFNHVAACPREYTNERWMLSLLNTPFGFLILKYLSLLVLSA</sequence>
<accession>A0ACB6QCZ8</accession>
<dbReference type="Proteomes" id="UP000799755">
    <property type="component" value="Unassembled WGS sequence"/>
</dbReference>
<comment type="caution">
    <text evidence="1">The sequence shown here is derived from an EMBL/GenBank/DDBJ whole genome shotgun (WGS) entry which is preliminary data.</text>
</comment>
<keyword evidence="2" id="KW-1185">Reference proteome</keyword>
<protein>
    <submittedName>
        <fullName evidence="1">Uncharacterized protein</fullName>
    </submittedName>
</protein>
<proteinExistence type="predicted"/>